<keyword evidence="8 12" id="KW-0175">Coiled coil</keyword>
<dbReference type="GO" id="GO:0051301">
    <property type="term" value="P:cell division"/>
    <property type="evidence" value="ECO:0007669"/>
    <property type="project" value="UniProtKB-KW"/>
</dbReference>
<reference evidence="14 15" key="1">
    <citation type="submission" date="2019-09" db="EMBL/GenBank/DDBJ databases">
        <title>Bird 10,000 Genomes (B10K) Project - Family phase.</title>
        <authorList>
            <person name="Zhang G."/>
        </authorList>
    </citation>
    <scope>NUCLEOTIDE SEQUENCE [LARGE SCALE GENOMIC DNA]</scope>
    <source>
        <strain evidence="14">OUT-0051</strain>
        <tissue evidence="14">Kidney</tissue>
    </source>
</reference>
<organism evidence="14 15">
    <name type="scientific">Asarcornis scutulata</name>
    <dbReference type="NCBI Taxonomy" id="75869"/>
    <lineage>
        <taxon>Eukaryota</taxon>
        <taxon>Metazoa</taxon>
        <taxon>Chordata</taxon>
        <taxon>Craniata</taxon>
        <taxon>Vertebrata</taxon>
        <taxon>Euteleostomi</taxon>
        <taxon>Archelosauria</taxon>
        <taxon>Archosauria</taxon>
        <taxon>Dinosauria</taxon>
        <taxon>Saurischia</taxon>
        <taxon>Theropoda</taxon>
        <taxon>Coelurosauria</taxon>
        <taxon>Aves</taxon>
        <taxon>Neognathae</taxon>
        <taxon>Galloanserae</taxon>
        <taxon>Anseriformes</taxon>
        <taxon>Anatidae</taxon>
        <taxon>Anatinae</taxon>
        <taxon>Asarcornis</taxon>
    </lineage>
</organism>
<dbReference type="InterPro" id="IPR005549">
    <property type="entry name" value="Kinetochore_Nuf2_N"/>
</dbReference>
<dbReference type="Proteomes" id="UP000525565">
    <property type="component" value="Unassembled WGS sequence"/>
</dbReference>
<comment type="similarity">
    <text evidence="3">Belongs to the NUF2 family.</text>
</comment>
<evidence type="ECO:0000256" key="1">
    <source>
        <dbReference type="ARBA" id="ARBA00004123"/>
    </source>
</evidence>
<evidence type="ECO:0000256" key="4">
    <source>
        <dbReference type="ARBA" id="ARBA00022454"/>
    </source>
</evidence>
<keyword evidence="9" id="KW-0539">Nucleus</keyword>
<sequence length="224" mass="26492">MPVNVEIMYPQIFEGFLPVCNLYIHMERFLPVCRVNDFQIADVINPKAKRTARFLSGILNFVHFRESRRETYLELQMNYKLAMEKHQQLETANQEAAMKLEKLNTVPVEQQAEFKQLSDDIQELEQLLSHDYRRKTAALQEVISQKKSDITERTRKLNELKVTMATLKEEQEQLKSKIVESPEEMKNYMELMKETVNRLKKSKEEVIEKYEGYRDLVEALPACQ</sequence>
<feature type="non-terminal residue" evidence="14">
    <location>
        <position position="224"/>
    </location>
</feature>
<keyword evidence="4" id="KW-0158">Chromosome</keyword>
<dbReference type="GO" id="GO:0005634">
    <property type="term" value="C:nucleus"/>
    <property type="evidence" value="ECO:0007669"/>
    <property type="project" value="UniProtKB-SubCell"/>
</dbReference>
<evidence type="ECO:0000256" key="2">
    <source>
        <dbReference type="ARBA" id="ARBA00004629"/>
    </source>
</evidence>
<keyword evidence="6" id="KW-0498">Mitosis</keyword>
<evidence type="ECO:0000256" key="11">
    <source>
        <dbReference type="ARBA" id="ARBA00023328"/>
    </source>
</evidence>
<dbReference type="PANTHER" id="PTHR21650">
    <property type="entry name" value="MEMBRALIN/KINETOCHORE PROTEIN NUF2"/>
    <property type="match status" value="1"/>
</dbReference>
<evidence type="ECO:0000256" key="6">
    <source>
        <dbReference type="ARBA" id="ARBA00022776"/>
    </source>
</evidence>
<evidence type="ECO:0000256" key="7">
    <source>
        <dbReference type="ARBA" id="ARBA00022838"/>
    </source>
</evidence>
<dbReference type="GO" id="GO:0044877">
    <property type="term" value="F:protein-containing complex binding"/>
    <property type="evidence" value="ECO:0007669"/>
    <property type="project" value="TreeGrafter"/>
</dbReference>
<dbReference type="EMBL" id="VZSO01000066">
    <property type="protein sequence ID" value="NWZ21993.1"/>
    <property type="molecule type" value="Genomic_DNA"/>
</dbReference>
<accession>A0A7K7KTX8</accession>
<evidence type="ECO:0000256" key="8">
    <source>
        <dbReference type="ARBA" id="ARBA00023054"/>
    </source>
</evidence>
<dbReference type="GO" id="GO:0045132">
    <property type="term" value="P:meiotic chromosome segregation"/>
    <property type="evidence" value="ECO:0007669"/>
    <property type="project" value="TreeGrafter"/>
</dbReference>
<name>A0A7K7KTX8_9AVES</name>
<proteinExistence type="inferred from homology"/>
<evidence type="ECO:0000256" key="12">
    <source>
        <dbReference type="SAM" id="Coils"/>
    </source>
</evidence>
<keyword evidence="7" id="KW-0995">Kinetochore</keyword>
<dbReference type="GO" id="GO:0051383">
    <property type="term" value="P:kinetochore organization"/>
    <property type="evidence" value="ECO:0007669"/>
    <property type="project" value="TreeGrafter"/>
</dbReference>
<dbReference type="InterPro" id="IPR038275">
    <property type="entry name" value="Nuf2_N_sf"/>
</dbReference>
<dbReference type="Gene3D" id="1.10.418.60">
    <property type="entry name" value="Ncd80 complex, Nuf2 subunit"/>
    <property type="match status" value="1"/>
</dbReference>
<comment type="caution">
    <text evidence="14">The sequence shown here is derived from an EMBL/GenBank/DDBJ whole genome shotgun (WGS) entry which is preliminary data.</text>
</comment>
<gene>
    <name evidence="14" type="primary">Nuf2</name>
    <name evidence="14" type="ORF">ASASCU_R11225</name>
</gene>
<evidence type="ECO:0000313" key="15">
    <source>
        <dbReference type="Proteomes" id="UP000525565"/>
    </source>
</evidence>
<dbReference type="GO" id="GO:0007052">
    <property type="term" value="P:mitotic spindle organization"/>
    <property type="evidence" value="ECO:0007669"/>
    <property type="project" value="TreeGrafter"/>
</dbReference>
<dbReference type="GO" id="GO:0031262">
    <property type="term" value="C:Ndc80 complex"/>
    <property type="evidence" value="ECO:0007669"/>
    <property type="project" value="InterPro"/>
</dbReference>
<dbReference type="PANTHER" id="PTHR21650:SF2">
    <property type="entry name" value="KINETOCHORE PROTEIN NUF2"/>
    <property type="match status" value="1"/>
</dbReference>
<feature type="non-terminal residue" evidence="14">
    <location>
        <position position="1"/>
    </location>
</feature>
<comment type="subcellular location">
    <subcellularLocation>
        <location evidence="2">Chromosome</location>
        <location evidence="2">Centromere</location>
        <location evidence="2">Kinetochore</location>
    </subcellularLocation>
    <subcellularLocation>
        <location evidence="1">Nucleus</location>
    </subcellularLocation>
</comment>
<dbReference type="AlphaFoldDB" id="A0A7K7KTX8"/>
<evidence type="ECO:0000256" key="10">
    <source>
        <dbReference type="ARBA" id="ARBA00023306"/>
    </source>
</evidence>
<keyword evidence="15" id="KW-1185">Reference proteome</keyword>
<dbReference type="Pfam" id="PF03800">
    <property type="entry name" value="Nuf2"/>
    <property type="match status" value="1"/>
</dbReference>
<protein>
    <submittedName>
        <fullName evidence="14">NUF2 protein</fullName>
    </submittedName>
</protein>
<keyword evidence="10" id="KW-0131">Cell cycle</keyword>
<evidence type="ECO:0000256" key="9">
    <source>
        <dbReference type="ARBA" id="ARBA00023242"/>
    </source>
</evidence>
<evidence type="ECO:0000256" key="3">
    <source>
        <dbReference type="ARBA" id="ARBA00005498"/>
    </source>
</evidence>
<feature type="domain" description="Kinetochore protein Nuf2 N-terminal" evidence="13">
    <location>
        <begin position="5"/>
        <end position="79"/>
    </location>
</feature>
<feature type="coiled-coil region" evidence="12">
    <location>
        <begin position="150"/>
        <end position="216"/>
    </location>
</feature>
<evidence type="ECO:0000256" key="5">
    <source>
        <dbReference type="ARBA" id="ARBA00022618"/>
    </source>
</evidence>
<evidence type="ECO:0000313" key="14">
    <source>
        <dbReference type="EMBL" id="NWZ21993.1"/>
    </source>
</evidence>
<dbReference type="GO" id="GO:0051315">
    <property type="term" value="P:attachment of mitotic spindle microtubules to kinetochore"/>
    <property type="evidence" value="ECO:0007669"/>
    <property type="project" value="TreeGrafter"/>
</dbReference>
<keyword evidence="5" id="KW-0132">Cell division</keyword>
<keyword evidence="11" id="KW-0137">Centromere</keyword>
<evidence type="ECO:0000259" key="13">
    <source>
        <dbReference type="Pfam" id="PF03800"/>
    </source>
</evidence>